<gene>
    <name evidence="1" type="ORF">SAMN00790413_03501</name>
</gene>
<organism evidence="1 2">
    <name type="scientific">Deinococcus hopiensis KR-140</name>
    <dbReference type="NCBI Taxonomy" id="695939"/>
    <lineage>
        <taxon>Bacteria</taxon>
        <taxon>Thermotogati</taxon>
        <taxon>Deinococcota</taxon>
        <taxon>Deinococci</taxon>
        <taxon>Deinococcales</taxon>
        <taxon>Deinococcaceae</taxon>
        <taxon>Deinococcus</taxon>
    </lineage>
</organism>
<evidence type="ECO:0000313" key="1">
    <source>
        <dbReference type="EMBL" id="SMB85672.1"/>
    </source>
</evidence>
<dbReference type="Proteomes" id="UP000192582">
    <property type="component" value="Unassembled WGS sequence"/>
</dbReference>
<dbReference type="EMBL" id="FWWU01000008">
    <property type="protein sequence ID" value="SMB85672.1"/>
    <property type="molecule type" value="Genomic_DNA"/>
</dbReference>
<reference evidence="1 2" key="1">
    <citation type="submission" date="2017-04" db="EMBL/GenBank/DDBJ databases">
        <authorList>
            <person name="Afonso C.L."/>
            <person name="Miller P.J."/>
            <person name="Scott M.A."/>
            <person name="Spackman E."/>
            <person name="Goraichik I."/>
            <person name="Dimitrov K.M."/>
            <person name="Suarez D.L."/>
            <person name="Swayne D.E."/>
        </authorList>
    </citation>
    <scope>NUCLEOTIDE SEQUENCE [LARGE SCALE GENOMIC DNA]</scope>
    <source>
        <strain evidence="1 2">KR-140</strain>
    </source>
</reference>
<dbReference type="AlphaFoldDB" id="A0A1W1UX53"/>
<proteinExistence type="predicted"/>
<protein>
    <submittedName>
        <fullName evidence="1">Uncharacterized protein</fullName>
    </submittedName>
</protein>
<evidence type="ECO:0000313" key="2">
    <source>
        <dbReference type="Proteomes" id="UP000192582"/>
    </source>
</evidence>
<name>A0A1W1UX53_9DEIO</name>
<accession>A0A1W1UX53</accession>
<keyword evidence="2" id="KW-1185">Reference proteome</keyword>
<sequence>MSESTVLEFLHNALALIVRYERNEGTILELEAVPDTDSLYGYTKYEFIPH</sequence>